<proteinExistence type="predicted"/>
<reference evidence="1 2" key="1">
    <citation type="submission" date="2013-09" db="EMBL/GenBank/DDBJ databases">
        <authorList>
            <person name="Zeng Z."/>
            <person name="Chen C."/>
        </authorList>
    </citation>
    <scope>NUCLEOTIDE SEQUENCE [LARGE SCALE GENOMIC DNA]</scope>
    <source>
        <strain evidence="1 2">WB 3.3-2</strain>
    </source>
</reference>
<protein>
    <submittedName>
        <fullName evidence="1">Uncharacterized protein</fullName>
    </submittedName>
</protein>
<dbReference type="eggNOG" id="ENOG5030R0N">
    <property type="taxonomic scope" value="Bacteria"/>
</dbReference>
<evidence type="ECO:0000313" key="2">
    <source>
        <dbReference type="Proteomes" id="UP000030152"/>
    </source>
</evidence>
<gene>
    <name evidence="1" type="ORF">Q765_15075</name>
</gene>
<dbReference type="Proteomes" id="UP000030152">
    <property type="component" value="Unassembled WGS sequence"/>
</dbReference>
<dbReference type="AlphaFoldDB" id="A0A0A2LZF8"/>
<comment type="caution">
    <text evidence="1">The sequence shown here is derived from an EMBL/GenBank/DDBJ whole genome shotgun (WGS) entry which is preliminary data.</text>
</comment>
<evidence type="ECO:0000313" key="1">
    <source>
        <dbReference type="EMBL" id="KGO85737.1"/>
    </source>
</evidence>
<dbReference type="EMBL" id="JRLX01000017">
    <property type="protein sequence ID" value="KGO85737.1"/>
    <property type="molecule type" value="Genomic_DNA"/>
</dbReference>
<name>A0A0A2LZF8_9FLAO</name>
<dbReference type="STRING" id="1121895.GCA_000378485_02767"/>
<sequence>MLHAHKLTNLSAAMNTTAPTLAAINRENGKEFSAALVMGWLVYLNDMLNLNKPMTEDQIEHCATEVINLYGSLKMSDVTYLFRKIISGQYGEFYESLTVQKVLTFFRQYFDDRCSLAELESQRDHADFASRDTFNYSSNLRRIWGGLSSKS</sequence>
<keyword evidence="2" id="KW-1185">Reference proteome</keyword>
<organism evidence="1 2">
    <name type="scientific">Flavobacterium rivuli WB 3.3-2 = DSM 21788</name>
    <dbReference type="NCBI Taxonomy" id="1121895"/>
    <lineage>
        <taxon>Bacteria</taxon>
        <taxon>Pseudomonadati</taxon>
        <taxon>Bacteroidota</taxon>
        <taxon>Flavobacteriia</taxon>
        <taxon>Flavobacteriales</taxon>
        <taxon>Flavobacteriaceae</taxon>
        <taxon>Flavobacterium</taxon>
    </lineage>
</organism>
<accession>A0A0A2LZF8</accession>